<evidence type="ECO:0000256" key="9">
    <source>
        <dbReference type="ARBA" id="ARBA00023136"/>
    </source>
</evidence>
<dbReference type="InterPro" id="IPR008250">
    <property type="entry name" value="ATPase_P-typ_transduc_dom_A_sf"/>
</dbReference>
<dbReference type="EC" id="7.2.2.12" evidence="10"/>
<keyword evidence="9 12" id="KW-0472">Membrane</keyword>
<dbReference type="SFLD" id="SFLDF00027">
    <property type="entry name" value="p-type_atpase"/>
    <property type="match status" value="1"/>
</dbReference>
<gene>
    <name evidence="15" type="ORF">IM725_09115</name>
</gene>
<dbReference type="SUPFAM" id="SSF56784">
    <property type="entry name" value="HAD-like"/>
    <property type="match status" value="1"/>
</dbReference>
<feature type="domain" description="HMA" evidence="14">
    <location>
        <begin position="102"/>
        <end position="166"/>
    </location>
</feature>
<evidence type="ECO:0000256" key="3">
    <source>
        <dbReference type="ARBA" id="ARBA00022692"/>
    </source>
</evidence>
<evidence type="ECO:0000256" key="12">
    <source>
        <dbReference type="RuleBase" id="RU362081"/>
    </source>
</evidence>
<dbReference type="Pfam" id="PF00403">
    <property type="entry name" value="HMA"/>
    <property type="match status" value="4"/>
</dbReference>
<evidence type="ECO:0000256" key="1">
    <source>
        <dbReference type="ARBA" id="ARBA00004141"/>
    </source>
</evidence>
<dbReference type="InterPro" id="IPR044492">
    <property type="entry name" value="P_typ_ATPase_HD_dom"/>
</dbReference>
<evidence type="ECO:0000256" key="2">
    <source>
        <dbReference type="ARBA" id="ARBA00006024"/>
    </source>
</evidence>
<evidence type="ECO:0000256" key="8">
    <source>
        <dbReference type="ARBA" id="ARBA00022989"/>
    </source>
</evidence>
<dbReference type="InterPro" id="IPR023214">
    <property type="entry name" value="HAD_sf"/>
</dbReference>
<reference evidence="15 16" key="1">
    <citation type="submission" date="2020-10" db="EMBL/GenBank/DDBJ databases">
        <title>Draft genome of Ramlibacter aquaticus LMG 30558.</title>
        <authorList>
            <person name="Props R."/>
        </authorList>
    </citation>
    <scope>NUCLEOTIDE SEQUENCE [LARGE SCALE GENOMIC DNA]</scope>
    <source>
        <strain evidence="15 16">LMG 30558</strain>
    </source>
</reference>
<dbReference type="PANTHER" id="PTHR48085:SF5">
    <property type="entry name" value="CADMIUM_ZINC-TRANSPORTING ATPASE HMA4-RELATED"/>
    <property type="match status" value="1"/>
</dbReference>
<dbReference type="InterPro" id="IPR018303">
    <property type="entry name" value="ATPase_P-typ_P_site"/>
</dbReference>
<dbReference type="InterPro" id="IPR001757">
    <property type="entry name" value="P_typ_ATPase"/>
</dbReference>
<keyword evidence="7" id="KW-1278">Translocase</keyword>
<dbReference type="PANTHER" id="PTHR48085">
    <property type="entry name" value="CADMIUM/ZINC-TRANSPORTING ATPASE HMA2-RELATED"/>
    <property type="match status" value="1"/>
</dbReference>
<dbReference type="SUPFAM" id="SSF81653">
    <property type="entry name" value="Calcium ATPase, transduction domain A"/>
    <property type="match status" value="1"/>
</dbReference>
<dbReference type="Proteomes" id="UP000715965">
    <property type="component" value="Unassembled WGS sequence"/>
</dbReference>
<evidence type="ECO:0000256" key="13">
    <source>
        <dbReference type="SAM" id="MobiDB-lite"/>
    </source>
</evidence>
<dbReference type="Gene3D" id="3.40.50.1000">
    <property type="entry name" value="HAD superfamily/HAD-like"/>
    <property type="match status" value="1"/>
</dbReference>
<dbReference type="SUPFAM" id="SSF55008">
    <property type="entry name" value="HMA, heavy metal-associated domain"/>
    <property type="match status" value="5"/>
</dbReference>
<proteinExistence type="inferred from homology"/>
<accession>A0ABR9SG34</accession>
<keyword evidence="6 12" id="KW-0067">ATP-binding</keyword>
<evidence type="ECO:0000256" key="10">
    <source>
        <dbReference type="ARBA" id="ARBA00039097"/>
    </source>
</evidence>
<evidence type="ECO:0000256" key="6">
    <source>
        <dbReference type="ARBA" id="ARBA00022840"/>
    </source>
</evidence>
<feature type="transmembrane region" description="Helical" evidence="12">
    <location>
        <begin position="495"/>
        <end position="511"/>
    </location>
</feature>
<dbReference type="InterPro" id="IPR051014">
    <property type="entry name" value="Cation_Transport_ATPase_IB"/>
</dbReference>
<feature type="transmembrane region" description="Helical" evidence="12">
    <location>
        <begin position="1009"/>
        <end position="1028"/>
    </location>
</feature>
<keyword evidence="4 12" id="KW-0479">Metal-binding</keyword>
<dbReference type="CDD" id="cd00371">
    <property type="entry name" value="HMA"/>
    <property type="match status" value="3"/>
</dbReference>
<dbReference type="PROSITE" id="PS50846">
    <property type="entry name" value="HMA_2"/>
    <property type="match status" value="5"/>
</dbReference>
<feature type="region of interest" description="Disordered" evidence="13">
    <location>
        <begin position="239"/>
        <end position="277"/>
    </location>
</feature>
<dbReference type="Pfam" id="PF00122">
    <property type="entry name" value="E1-E2_ATPase"/>
    <property type="match status" value="1"/>
</dbReference>
<feature type="compositionally biased region" description="Low complexity" evidence="13">
    <location>
        <begin position="241"/>
        <end position="256"/>
    </location>
</feature>
<evidence type="ECO:0000259" key="14">
    <source>
        <dbReference type="PROSITE" id="PS50846"/>
    </source>
</evidence>
<evidence type="ECO:0000256" key="4">
    <source>
        <dbReference type="ARBA" id="ARBA00022723"/>
    </source>
</evidence>
<keyword evidence="12" id="KW-1003">Cell membrane</keyword>
<feature type="domain" description="HMA" evidence="14">
    <location>
        <begin position="30"/>
        <end position="94"/>
    </location>
</feature>
<dbReference type="InterPro" id="IPR027256">
    <property type="entry name" value="P-typ_ATPase_IB"/>
</dbReference>
<dbReference type="SFLD" id="SFLDS00003">
    <property type="entry name" value="Haloacid_Dehalogenase"/>
    <property type="match status" value="1"/>
</dbReference>
<keyword evidence="16" id="KW-1185">Reference proteome</keyword>
<dbReference type="PRINTS" id="PR00941">
    <property type="entry name" value="CDATPASE"/>
</dbReference>
<dbReference type="Gene3D" id="3.30.70.100">
    <property type="match status" value="4"/>
</dbReference>
<dbReference type="NCBIfam" id="TIGR01494">
    <property type="entry name" value="ATPase_P-type"/>
    <property type="match status" value="2"/>
</dbReference>
<feature type="domain" description="HMA" evidence="14">
    <location>
        <begin position="175"/>
        <end position="238"/>
    </location>
</feature>
<feature type="domain" description="HMA" evidence="14">
    <location>
        <begin position="354"/>
        <end position="417"/>
    </location>
</feature>
<dbReference type="Gene3D" id="3.40.1110.10">
    <property type="entry name" value="Calcium-transporting ATPase, cytoplasmic domain N"/>
    <property type="match status" value="1"/>
</dbReference>
<dbReference type="NCBIfam" id="TIGR01511">
    <property type="entry name" value="ATPase-IB1_Cu"/>
    <property type="match status" value="1"/>
</dbReference>
<feature type="transmembrane region" description="Helical" evidence="12">
    <location>
        <begin position="439"/>
        <end position="459"/>
    </location>
</feature>
<dbReference type="InterPro" id="IPR006121">
    <property type="entry name" value="HMA_dom"/>
</dbReference>
<evidence type="ECO:0000256" key="7">
    <source>
        <dbReference type="ARBA" id="ARBA00022967"/>
    </source>
</evidence>
<comment type="subcellular location">
    <subcellularLocation>
        <location evidence="12">Cell membrane</location>
    </subcellularLocation>
    <subcellularLocation>
        <location evidence="1">Membrane</location>
        <topology evidence="1">Multi-pass membrane protein</topology>
    </subcellularLocation>
</comment>
<name>A0ABR9SG34_9BURK</name>
<dbReference type="SFLD" id="SFLDG00002">
    <property type="entry name" value="C1.7:_P-type_atpase_like"/>
    <property type="match status" value="1"/>
</dbReference>
<protein>
    <recommendedName>
        <fullName evidence="10">P-type Zn(2+) transporter</fullName>
        <ecNumber evidence="10">7.2.2.12</ecNumber>
    </recommendedName>
</protein>
<dbReference type="PROSITE" id="PS00154">
    <property type="entry name" value="ATPASE_E1_E2"/>
    <property type="match status" value="1"/>
</dbReference>
<dbReference type="EMBL" id="JADDOJ010000029">
    <property type="protein sequence ID" value="MBE7940727.1"/>
    <property type="molecule type" value="Genomic_DNA"/>
</dbReference>
<feature type="compositionally biased region" description="Low complexity" evidence="13">
    <location>
        <begin position="267"/>
        <end position="277"/>
    </location>
</feature>
<organism evidence="15 16">
    <name type="scientific">Ramlibacter aquaticus</name>
    <dbReference type="NCBI Taxonomy" id="2780094"/>
    <lineage>
        <taxon>Bacteria</taxon>
        <taxon>Pseudomonadati</taxon>
        <taxon>Pseudomonadota</taxon>
        <taxon>Betaproteobacteria</taxon>
        <taxon>Burkholderiales</taxon>
        <taxon>Comamonadaceae</taxon>
        <taxon>Ramlibacter</taxon>
    </lineage>
</organism>
<dbReference type="InterPro" id="IPR036412">
    <property type="entry name" value="HAD-like_sf"/>
</dbReference>
<dbReference type="InterPro" id="IPR023299">
    <property type="entry name" value="ATPase_P-typ_cyto_dom_N"/>
</dbReference>
<dbReference type="PRINTS" id="PR00119">
    <property type="entry name" value="CATATPASE"/>
</dbReference>
<feature type="transmembrane region" description="Helical" evidence="12">
    <location>
        <begin position="517"/>
        <end position="535"/>
    </location>
</feature>
<feature type="transmembrane region" description="Helical" evidence="12">
    <location>
        <begin position="465"/>
        <end position="483"/>
    </location>
</feature>
<keyword evidence="8 12" id="KW-1133">Transmembrane helix</keyword>
<feature type="transmembrane region" description="Helical" evidence="12">
    <location>
        <begin position="668"/>
        <end position="687"/>
    </location>
</feature>
<dbReference type="RefSeq" id="WP_193780262.1">
    <property type="nucleotide sequence ID" value="NZ_JADDOJ010000029.1"/>
</dbReference>
<dbReference type="InterPro" id="IPR036163">
    <property type="entry name" value="HMA_dom_sf"/>
</dbReference>
<evidence type="ECO:0000256" key="5">
    <source>
        <dbReference type="ARBA" id="ARBA00022741"/>
    </source>
</evidence>
<dbReference type="Gene3D" id="2.70.150.10">
    <property type="entry name" value="Calcium-transporting ATPase, cytoplasmic transduction domain A"/>
    <property type="match status" value="1"/>
</dbReference>
<dbReference type="InterPro" id="IPR059000">
    <property type="entry name" value="ATPase_P-type_domA"/>
</dbReference>
<comment type="catalytic activity">
    <reaction evidence="11">
        <text>Zn(2+)(in) + ATP + H2O = Zn(2+)(out) + ADP + phosphate + H(+)</text>
        <dbReference type="Rhea" id="RHEA:20621"/>
        <dbReference type="ChEBI" id="CHEBI:15377"/>
        <dbReference type="ChEBI" id="CHEBI:15378"/>
        <dbReference type="ChEBI" id="CHEBI:29105"/>
        <dbReference type="ChEBI" id="CHEBI:30616"/>
        <dbReference type="ChEBI" id="CHEBI:43474"/>
        <dbReference type="ChEBI" id="CHEBI:456216"/>
        <dbReference type="EC" id="7.2.2.12"/>
    </reaction>
</comment>
<dbReference type="SUPFAM" id="SSF81665">
    <property type="entry name" value="Calcium ATPase, transmembrane domain M"/>
    <property type="match status" value="1"/>
</dbReference>
<feature type="domain" description="HMA" evidence="14">
    <location>
        <begin position="282"/>
        <end position="346"/>
    </location>
</feature>
<evidence type="ECO:0000256" key="11">
    <source>
        <dbReference type="ARBA" id="ARBA00047308"/>
    </source>
</evidence>
<evidence type="ECO:0000313" key="16">
    <source>
        <dbReference type="Proteomes" id="UP000715965"/>
    </source>
</evidence>
<comment type="caution">
    <text evidence="15">The sequence shown here is derived from an EMBL/GenBank/DDBJ whole genome shotgun (WGS) entry which is preliminary data.</text>
</comment>
<dbReference type="Pfam" id="PF00702">
    <property type="entry name" value="Hydrolase"/>
    <property type="match status" value="1"/>
</dbReference>
<comment type="similarity">
    <text evidence="2 12">Belongs to the cation transport ATPase (P-type) (TC 3.A.3) family. Type IB subfamily.</text>
</comment>
<dbReference type="NCBIfam" id="TIGR01525">
    <property type="entry name" value="ATPase-IB_hvy"/>
    <property type="match status" value="1"/>
</dbReference>
<feature type="transmembrane region" description="Helical" evidence="12">
    <location>
        <begin position="699"/>
        <end position="724"/>
    </location>
</feature>
<keyword evidence="5 12" id="KW-0547">Nucleotide-binding</keyword>
<evidence type="ECO:0000313" key="15">
    <source>
        <dbReference type="EMBL" id="MBE7940727.1"/>
    </source>
</evidence>
<dbReference type="InterPro" id="IPR023298">
    <property type="entry name" value="ATPase_P-typ_TM_dom_sf"/>
</dbReference>
<keyword evidence="3 12" id="KW-0812">Transmembrane</keyword>
<sequence length="1057" mass="112705">MNTDNKVSCGTAACESLKERPLVGAARPLSTTVFYIEKMDCPSEERQIRQRLGAIDGVESLHFDLQAHNLAVEHRLPSLEPVTTALSELGLPAVPARGGFTRTDMFHVPKMDCRNEERQIRECLGAIPAIGELEFDLPQRLLTVHHNLADTQQITGALAALGMPAAEALPATAPHRTRLRVPKMDCRNEEREIRERLGAMSGVWDLEFDLQNRLLTVQHEGPLQQITDALAALGMPAEVEPQGSGFSTGPSTPGPSRAGTVLPSPEPATSSAAPSALPAAAQSATFRIDKMDCPTEEALIRKRLEGMSGVGGLDFNLMQHKLTVQHSLTSTEPIVAALRSIGLPPAGAEGTSGRRTVYRIENMDCPTEEALIRDKLQNMEGVQKLDFNLMQRKLTVTHTVPPTAVEQALHAIGMRAVVDSGSPHEEEVRERPAVTRRQWALMAVAGLSAAAAEAVAFTIGQDRAWPVLVLAIVSIITGGWPTYKKGWLALRSGILNMNALMSIAVTGAILIGQWPEAAMVMFLFALAEIIEVLSLDRARNAIRGLLAMAPELATVQQPDGRWQEVPARSVAVGQLVRIRPGEKIPLDGVLVSGQSAVNQAPITGESIPVAKAPGDPVFAGTLNETGSFEYRVNAEATHSTLARIIKAVEEAQGSRAPTQRFVDQFARIYTPAVFAFALAVAVLPPLLAGGAWMDWIYKALVLLVIACPCALVISTPVTVVSGLATAARRGILIKGGAYLEQGRLLKALALDKTGTITQGRPVVTDVVELDAASDALRLAASLAVRSDHPVSGAVAAYWHQQHGSETLLEVDAFEAITGRGVNGRIGGLWYFLGNRRLLQELRIASPQAEAALKQLEDAGKTAIVLAGEGSALAVVGVADTVRETSRDAIAQLHALGVQTLMLTGDNQQTASAIGRNVGIDDARGGLLPEDKLKAVEEAIGRYRTVGMVGDGINDAPALAKANIGFAMGAAGTDTAIETADVALMDDDLRKVPQFIRLSRRTGAILKQNIVLALGIKVVFFALALLGMATLWMAVFADMGASLLVVFNGLRLLKSRTA</sequence>